<dbReference type="Proteomes" id="UP000293562">
    <property type="component" value="Unassembled WGS sequence"/>
</dbReference>
<dbReference type="OrthoDB" id="1082259at2"/>
<accession>A0A4Q7V5F2</accession>
<reference evidence="1 2" key="1">
    <citation type="submission" date="2019-02" db="EMBL/GenBank/DDBJ databases">
        <title>Genomic Encyclopedia of Type Strains, Phase IV (KMG-IV): sequencing the most valuable type-strain genomes for metagenomic binning, comparative biology and taxonomic classification.</title>
        <authorList>
            <person name="Goeker M."/>
        </authorList>
    </citation>
    <scope>NUCLEOTIDE SEQUENCE [LARGE SCALE GENOMIC DNA]</scope>
    <source>
        <strain evidence="1 2">DSM 28825</strain>
    </source>
</reference>
<comment type="caution">
    <text evidence="1">The sequence shown here is derived from an EMBL/GenBank/DDBJ whole genome shotgun (WGS) entry which is preliminary data.</text>
</comment>
<dbReference type="EMBL" id="SHKN01000008">
    <property type="protein sequence ID" value="RZT91034.1"/>
    <property type="molecule type" value="Genomic_DNA"/>
</dbReference>
<proteinExistence type="predicted"/>
<name>A0A4Q7V5F2_9BACT</name>
<evidence type="ECO:0000313" key="1">
    <source>
        <dbReference type="EMBL" id="RZT91034.1"/>
    </source>
</evidence>
<dbReference type="RefSeq" id="WP_130308704.1">
    <property type="nucleotide sequence ID" value="NZ_SHKN01000008.1"/>
</dbReference>
<protein>
    <submittedName>
        <fullName evidence="1">SIR2-like protein</fullName>
    </submittedName>
</protein>
<organism evidence="1 2">
    <name type="scientific">Ancylomarina subtilis</name>
    <dbReference type="NCBI Taxonomy" id="1639035"/>
    <lineage>
        <taxon>Bacteria</taxon>
        <taxon>Pseudomonadati</taxon>
        <taxon>Bacteroidota</taxon>
        <taxon>Bacteroidia</taxon>
        <taxon>Marinilabiliales</taxon>
        <taxon>Marinifilaceae</taxon>
        <taxon>Ancylomarina</taxon>
    </lineage>
</organism>
<dbReference type="AlphaFoldDB" id="A0A4Q7V5F2"/>
<sequence length="417" mass="49400">MRPKVSILVGSGFSIPEGLPSVGQLNQRLSKIDESEILIHTDQTAIFLNGQNDPNRWSRRDERIFLQEFLEFYNAEVLKKTEEFHYETFYDYYSGYLTNRENKETIEDFYKKFNDRHTKGAIIYRDCYNRISDFNRSFNQLLASQLHKKQYFEDVSTLNYPPYDPFIGFLKDLLKTNDVKFHTLNHDLFFDWIGKNHSDLWQHFTDGYQLEGSPFYGTVSYDFNSGTDNKVHKTYYVKLERYTDKFDKPLSLFKLHGSIYNTIVYTPQPDQQRIRLKDNYAISQFYMETPDPKTGEPKLEYLLDEVSPDFLSGTTNKTRFYTRDPYYKNLFKHFENNLSESELLVVIGYGFNDGGINEYLEKYFLSRGKHMVIIDPYKPKSHLIEKYSATYIPKGVTQVTYQEYMELIPAELNPVNK</sequence>
<evidence type="ECO:0000313" key="2">
    <source>
        <dbReference type="Proteomes" id="UP000293562"/>
    </source>
</evidence>
<keyword evidence="2" id="KW-1185">Reference proteome</keyword>
<gene>
    <name evidence="1" type="ORF">EV201_3364</name>
</gene>